<accession>A0A5R8QD93</accession>
<dbReference type="PANTHER" id="PTHR38468:SF1">
    <property type="entry name" value="SLL0939 PROTEIN"/>
    <property type="match status" value="1"/>
</dbReference>
<dbReference type="OrthoDB" id="1701800at2"/>
<dbReference type="PANTHER" id="PTHR38468">
    <property type="entry name" value="SLL0939 PROTEIN"/>
    <property type="match status" value="1"/>
</dbReference>
<evidence type="ECO:0000313" key="2">
    <source>
        <dbReference type="EMBL" id="TLG73963.1"/>
    </source>
</evidence>
<keyword evidence="1" id="KW-0472">Membrane</keyword>
<sequence length="117" mass="13163">MDIHLVLEWLIWIVDGFSVLVIIWGVVVAAFMFFKSEFAKKAVTDKMISRQLIRAKLGSYILLGLEILIAADIIGTIANPSINEIVLLAVTVLIRTFISFFLNREIKEAQELAQDQA</sequence>
<feature type="transmembrane region" description="Helical" evidence="1">
    <location>
        <begin position="12"/>
        <end position="34"/>
    </location>
</feature>
<gene>
    <name evidence="2" type="ORF">FEZ08_06960</name>
</gene>
<dbReference type="RefSeq" id="WP_138191103.1">
    <property type="nucleotide sequence ID" value="NZ_VBWP01000005.1"/>
</dbReference>
<keyword evidence="1" id="KW-1133">Transmembrane helix</keyword>
<protein>
    <submittedName>
        <fullName evidence="2">DUF1622 domain-containing protein</fullName>
    </submittedName>
</protein>
<comment type="caution">
    <text evidence="2">The sequence shown here is derived from an EMBL/GenBank/DDBJ whole genome shotgun (WGS) entry which is preliminary data.</text>
</comment>
<proteinExistence type="predicted"/>
<dbReference type="InParanoid" id="A0A5R8QD93"/>
<dbReference type="EMBL" id="VBWP01000005">
    <property type="protein sequence ID" value="TLG73963.1"/>
    <property type="molecule type" value="Genomic_DNA"/>
</dbReference>
<evidence type="ECO:0000313" key="3">
    <source>
        <dbReference type="Proteomes" id="UP000306912"/>
    </source>
</evidence>
<dbReference type="InterPro" id="IPR012427">
    <property type="entry name" value="DUF1622"/>
</dbReference>
<feature type="transmembrane region" description="Helical" evidence="1">
    <location>
        <begin position="55"/>
        <end position="79"/>
    </location>
</feature>
<evidence type="ECO:0000256" key="1">
    <source>
        <dbReference type="SAM" id="Phobius"/>
    </source>
</evidence>
<reference evidence="2 3" key="1">
    <citation type="submission" date="2019-05" db="EMBL/GenBank/DDBJ databases">
        <title>Culicoidintestinum kansasii gen. nov., sp. nov. from the gastrointestinal tract of the biting midge, Culicoides sonorensis.</title>
        <authorList>
            <person name="Neupane S."/>
            <person name="Ghosh A."/>
            <person name="Gunther S."/>
            <person name="Martin K."/>
            <person name="Zurek L."/>
        </authorList>
    </citation>
    <scope>NUCLEOTIDE SEQUENCE [LARGE SCALE GENOMIC DNA]</scope>
    <source>
        <strain evidence="2 3">CS-1</strain>
    </source>
</reference>
<dbReference type="Proteomes" id="UP000306912">
    <property type="component" value="Unassembled WGS sequence"/>
</dbReference>
<dbReference type="Pfam" id="PF07784">
    <property type="entry name" value="DUF1622"/>
    <property type="match status" value="1"/>
</dbReference>
<name>A0A5R8QD93_9FIRM</name>
<dbReference type="AlphaFoldDB" id="A0A5R8QD93"/>
<feature type="transmembrane region" description="Helical" evidence="1">
    <location>
        <begin position="85"/>
        <end position="102"/>
    </location>
</feature>
<organism evidence="2 3">
    <name type="scientific">Culicoidibacter larvae</name>
    <dbReference type="NCBI Taxonomy" id="2579976"/>
    <lineage>
        <taxon>Bacteria</taxon>
        <taxon>Bacillati</taxon>
        <taxon>Bacillota</taxon>
        <taxon>Culicoidibacteria</taxon>
        <taxon>Culicoidibacterales</taxon>
        <taxon>Culicoidibacteraceae</taxon>
        <taxon>Culicoidibacter</taxon>
    </lineage>
</organism>
<keyword evidence="1" id="KW-0812">Transmembrane</keyword>
<keyword evidence="3" id="KW-1185">Reference proteome</keyword>